<dbReference type="Pfam" id="PF07732">
    <property type="entry name" value="Cu-oxidase_3"/>
    <property type="match status" value="1"/>
</dbReference>
<dbReference type="InterPro" id="IPR002355">
    <property type="entry name" value="Cu_oxidase_Cu_BS"/>
</dbReference>
<feature type="domain" description="Plastocyanin-like" evidence="9">
    <location>
        <begin position="216"/>
        <end position="342"/>
    </location>
</feature>
<accession>A0AAP0SDQ7</accession>
<feature type="signal peptide" evidence="8">
    <location>
        <begin position="1"/>
        <end position="25"/>
    </location>
</feature>
<name>A0AAP0SDQ7_LIQFO</name>
<dbReference type="InterPro" id="IPR011707">
    <property type="entry name" value="Cu-oxidase-like_N"/>
</dbReference>
<dbReference type="PROSITE" id="PS00079">
    <property type="entry name" value="MULTICOPPER_OXIDASE1"/>
    <property type="match status" value="1"/>
</dbReference>
<dbReference type="EMBL" id="JBBPBK010000001">
    <property type="protein sequence ID" value="KAK9293192.1"/>
    <property type="molecule type" value="Genomic_DNA"/>
</dbReference>
<evidence type="ECO:0008006" key="13">
    <source>
        <dbReference type="Google" id="ProtNLM"/>
    </source>
</evidence>
<dbReference type="InterPro" id="IPR033138">
    <property type="entry name" value="Cu_oxidase_CS"/>
</dbReference>
<keyword evidence="3" id="KW-0964">Secreted</keyword>
<evidence type="ECO:0000313" key="11">
    <source>
        <dbReference type="EMBL" id="KAK9293192.1"/>
    </source>
</evidence>
<keyword evidence="7" id="KW-0186">Copper</keyword>
<dbReference type="SUPFAM" id="SSF49503">
    <property type="entry name" value="Cupredoxins"/>
    <property type="match status" value="2"/>
</dbReference>
<dbReference type="CDD" id="cd13849">
    <property type="entry name" value="CuRO_1_LCC_plant"/>
    <property type="match status" value="1"/>
</dbReference>
<dbReference type="Proteomes" id="UP001415857">
    <property type="component" value="Unassembled WGS sequence"/>
</dbReference>
<dbReference type="PROSITE" id="PS00080">
    <property type="entry name" value="MULTICOPPER_OXIDASE2"/>
    <property type="match status" value="1"/>
</dbReference>
<dbReference type="Pfam" id="PF07731">
    <property type="entry name" value="Cu-oxidase_2"/>
    <property type="match status" value="1"/>
</dbReference>
<dbReference type="InterPro" id="IPR045087">
    <property type="entry name" value="Cu-oxidase_fam"/>
</dbReference>
<evidence type="ECO:0000256" key="8">
    <source>
        <dbReference type="SAM" id="SignalP"/>
    </source>
</evidence>
<comment type="similarity">
    <text evidence="2">Belongs to the multicopper oxidase family.</text>
</comment>
<comment type="subcellular location">
    <subcellularLocation>
        <location evidence="1">Secreted</location>
    </subcellularLocation>
</comment>
<evidence type="ECO:0000256" key="3">
    <source>
        <dbReference type="ARBA" id="ARBA00022525"/>
    </source>
</evidence>
<evidence type="ECO:0000259" key="9">
    <source>
        <dbReference type="Pfam" id="PF07731"/>
    </source>
</evidence>
<gene>
    <name evidence="11" type="ORF">L1049_021181</name>
</gene>
<dbReference type="GO" id="GO:0005507">
    <property type="term" value="F:copper ion binding"/>
    <property type="evidence" value="ECO:0007669"/>
    <property type="project" value="InterPro"/>
</dbReference>
<organism evidence="11 12">
    <name type="scientific">Liquidambar formosana</name>
    <name type="common">Formosan gum</name>
    <dbReference type="NCBI Taxonomy" id="63359"/>
    <lineage>
        <taxon>Eukaryota</taxon>
        <taxon>Viridiplantae</taxon>
        <taxon>Streptophyta</taxon>
        <taxon>Embryophyta</taxon>
        <taxon>Tracheophyta</taxon>
        <taxon>Spermatophyta</taxon>
        <taxon>Magnoliopsida</taxon>
        <taxon>eudicotyledons</taxon>
        <taxon>Gunneridae</taxon>
        <taxon>Pentapetalae</taxon>
        <taxon>Saxifragales</taxon>
        <taxon>Altingiaceae</taxon>
        <taxon>Liquidambar</taxon>
    </lineage>
</organism>
<dbReference type="PANTHER" id="PTHR11709:SF410">
    <property type="entry name" value="LACCASE"/>
    <property type="match status" value="1"/>
</dbReference>
<dbReference type="GO" id="GO:0016491">
    <property type="term" value="F:oxidoreductase activity"/>
    <property type="evidence" value="ECO:0007669"/>
    <property type="project" value="UniProtKB-KW"/>
</dbReference>
<keyword evidence="6" id="KW-0560">Oxidoreductase</keyword>
<dbReference type="InterPro" id="IPR008972">
    <property type="entry name" value="Cupredoxin"/>
</dbReference>
<evidence type="ECO:0000256" key="1">
    <source>
        <dbReference type="ARBA" id="ARBA00004613"/>
    </source>
</evidence>
<evidence type="ECO:0000256" key="4">
    <source>
        <dbReference type="ARBA" id="ARBA00022723"/>
    </source>
</evidence>
<keyword evidence="12" id="KW-1185">Reference proteome</keyword>
<proteinExistence type="inferred from homology"/>
<dbReference type="AlphaFoldDB" id="A0AAP0SDQ7"/>
<evidence type="ECO:0000313" key="12">
    <source>
        <dbReference type="Proteomes" id="UP001415857"/>
    </source>
</evidence>
<keyword evidence="5" id="KW-0677">Repeat</keyword>
<evidence type="ECO:0000256" key="2">
    <source>
        <dbReference type="ARBA" id="ARBA00010609"/>
    </source>
</evidence>
<dbReference type="InterPro" id="IPR034288">
    <property type="entry name" value="CuRO_1_LCC"/>
</dbReference>
<feature type="domain" description="Plastocyanin-like" evidence="10">
    <location>
        <begin position="41"/>
        <end position="151"/>
    </location>
</feature>
<evidence type="ECO:0000256" key="5">
    <source>
        <dbReference type="ARBA" id="ARBA00022737"/>
    </source>
</evidence>
<feature type="chain" id="PRO_5042855188" description="Laccase" evidence="8">
    <location>
        <begin position="26"/>
        <end position="359"/>
    </location>
</feature>
<protein>
    <recommendedName>
        <fullName evidence="13">Laccase</fullName>
    </recommendedName>
</protein>
<dbReference type="Gene3D" id="2.60.40.420">
    <property type="entry name" value="Cupredoxins - blue copper proteins"/>
    <property type="match status" value="2"/>
</dbReference>
<comment type="caution">
    <text evidence="11">The sequence shown here is derived from an EMBL/GenBank/DDBJ whole genome shotgun (WGS) entry which is preliminary data.</text>
</comment>
<dbReference type="GO" id="GO:0005576">
    <property type="term" value="C:extracellular region"/>
    <property type="evidence" value="ECO:0007669"/>
    <property type="project" value="UniProtKB-SubCell"/>
</dbReference>
<reference evidence="11 12" key="1">
    <citation type="journal article" date="2024" name="Plant J.">
        <title>Genome sequences and population genomics reveal climatic adaptation and genomic divergence between two closely related sweetgum species.</title>
        <authorList>
            <person name="Xu W.Q."/>
            <person name="Ren C.Q."/>
            <person name="Zhang X.Y."/>
            <person name="Comes H.P."/>
            <person name="Liu X.H."/>
            <person name="Li Y.G."/>
            <person name="Kettle C.J."/>
            <person name="Jalonen R."/>
            <person name="Gaisberger H."/>
            <person name="Ma Y.Z."/>
            <person name="Qiu Y.X."/>
        </authorList>
    </citation>
    <scope>NUCLEOTIDE SEQUENCE [LARGE SCALE GENOMIC DNA]</scope>
    <source>
        <strain evidence="11">Hangzhou</strain>
    </source>
</reference>
<dbReference type="PANTHER" id="PTHR11709">
    <property type="entry name" value="MULTI-COPPER OXIDASE"/>
    <property type="match status" value="1"/>
</dbReference>
<keyword evidence="4" id="KW-0479">Metal-binding</keyword>
<evidence type="ECO:0000259" key="10">
    <source>
        <dbReference type="Pfam" id="PF07732"/>
    </source>
</evidence>
<keyword evidence="8" id="KW-0732">Signal</keyword>
<evidence type="ECO:0000256" key="7">
    <source>
        <dbReference type="ARBA" id="ARBA00023008"/>
    </source>
</evidence>
<dbReference type="InterPro" id="IPR011706">
    <property type="entry name" value="Cu-oxidase_C"/>
</dbReference>
<sequence>MGKMGLINIGFLGFMFMSSLILCKAQVPSTSLEYNFVLEESYFQRHCTNKSMLTVNRSFPGPEIRVHKGDTVKVHVQNNGDYGVTIHWHGVKQPRNPWSDGPEAVTQCLIQSGSNFTQEIIFSDEEGTLWWHAHSDWTRATVHGAIAILPDDDTYPFSTQPDGEETLVLASWYDEDVMTVYDQAANYTEPDVSDAFTINGLIGNYTSSCSNDGVYTTDFPLGPNGTLSNGTRVIMLNLSEVVEIVFQGTDDGAEDHPMHVHGHSFYLLGSGAGTNTTVYYNETTDSDSLNLADPPLLNTVSVPKYGWAVIRFVANNPGVWFIHCHLERHVTWGMATALIVGNGTTVETSMLASPKMPTC</sequence>
<evidence type="ECO:0000256" key="6">
    <source>
        <dbReference type="ARBA" id="ARBA00023002"/>
    </source>
</evidence>